<dbReference type="Pfam" id="PF20239">
    <property type="entry name" value="DUF6596"/>
    <property type="match status" value="1"/>
</dbReference>
<dbReference type="Proteomes" id="UP000009236">
    <property type="component" value="Chromosome"/>
</dbReference>
<evidence type="ECO:0000259" key="2">
    <source>
        <dbReference type="Pfam" id="PF20239"/>
    </source>
</evidence>
<evidence type="ECO:0000256" key="1">
    <source>
        <dbReference type="SAM" id="MobiDB-lite"/>
    </source>
</evidence>
<dbReference type="EMBL" id="CP002810">
    <property type="protein sequence ID" value="AEG45177.1"/>
    <property type="molecule type" value="Genomic_DNA"/>
</dbReference>
<proteinExistence type="predicted"/>
<dbReference type="PANTHER" id="PTHR47756:SF2">
    <property type="entry name" value="BLL6612 PROTEIN"/>
    <property type="match status" value="1"/>
</dbReference>
<dbReference type="PANTHER" id="PTHR47756">
    <property type="entry name" value="BLL6612 PROTEIN-RELATED"/>
    <property type="match status" value="1"/>
</dbReference>
<evidence type="ECO:0000313" key="3">
    <source>
        <dbReference type="EMBL" id="AEG45177.1"/>
    </source>
</evidence>
<dbReference type="eggNOG" id="COG4941">
    <property type="taxonomic scope" value="Bacteria"/>
</dbReference>
<dbReference type="AlphaFoldDB" id="F6FSL5"/>
<dbReference type="STRING" id="743718.Isova_2466"/>
<accession>F6FSL5</accession>
<gene>
    <name evidence="3" type="ordered locus">Isova_2466</name>
</gene>
<sequence length="240" mass="25545">MRRRTLVEDAPGGARVRTPDPRVPPTVLDGPLEGVLAALLLLHVTGDDAWAEPDDAPGVAGRRARAEAAVDLVRAVAALRPDEPEARALLALVLLRHARRGARTGPDGRPLDLEDQDRSLWRRDEIDEGRRVLERALADGRPGPYLVAAAIEALHDDAPTAAATEWDEILALHDALAGLATGRATGWPPSPLAALERAVARGMVHGLEVGLVALDELEGMPGLEGLLPAARARLHRSAPR</sequence>
<dbReference type="RefSeq" id="WP_013839568.1">
    <property type="nucleotide sequence ID" value="NC_015588.1"/>
</dbReference>
<feature type="region of interest" description="Disordered" evidence="1">
    <location>
        <begin position="1"/>
        <end position="24"/>
    </location>
</feature>
<dbReference type="KEGG" id="iva:Isova_2466"/>
<evidence type="ECO:0000313" key="4">
    <source>
        <dbReference type="Proteomes" id="UP000009236"/>
    </source>
</evidence>
<protein>
    <submittedName>
        <fullName evidence="3">Putative ECF subfamily RNA polymerase sigma-24 subunit</fullName>
    </submittedName>
</protein>
<reference evidence="3 4" key="1">
    <citation type="submission" date="2011-05" db="EMBL/GenBank/DDBJ databases">
        <title>Complete sequence of Isoptericola variabilis 225.</title>
        <authorList>
            <consortium name="US DOE Joint Genome Institute"/>
            <person name="Lucas S."/>
            <person name="Han J."/>
            <person name="Lapidus A."/>
            <person name="Cheng J.-F."/>
            <person name="Goodwin L."/>
            <person name="Pitluck S."/>
            <person name="Peters L."/>
            <person name="Mikhailova N."/>
            <person name="Zeytun A."/>
            <person name="Han C."/>
            <person name="Tapia R."/>
            <person name="Land M."/>
            <person name="Hauser L."/>
            <person name="Kyrpides N."/>
            <person name="Ivanova N."/>
            <person name="Pagani I."/>
            <person name="Siebers A."/>
            <person name="Allgaier M."/>
            <person name="Thelen M."/>
            <person name="Hugenholtz P."/>
            <person name="Gladden J."/>
            <person name="Woyke T."/>
        </authorList>
    </citation>
    <scope>NUCLEOTIDE SEQUENCE [LARGE SCALE GENOMIC DNA]</scope>
    <source>
        <strain evidence="4">225</strain>
    </source>
</reference>
<keyword evidence="4" id="KW-1185">Reference proteome</keyword>
<dbReference type="HOGENOM" id="CLU_035311_0_0_11"/>
<name>F6FSL5_ISOV2</name>
<organism evidence="4">
    <name type="scientific">Isoptericola variabilis (strain 225)</name>
    <dbReference type="NCBI Taxonomy" id="743718"/>
    <lineage>
        <taxon>Bacteria</taxon>
        <taxon>Bacillati</taxon>
        <taxon>Actinomycetota</taxon>
        <taxon>Actinomycetes</taxon>
        <taxon>Micrococcales</taxon>
        <taxon>Promicromonosporaceae</taxon>
        <taxon>Isoptericola</taxon>
    </lineage>
</organism>
<feature type="domain" description="DUF6596" evidence="2">
    <location>
        <begin position="59"/>
        <end position="136"/>
    </location>
</feature>
<dbReference type="InterPro" id="IPR046531">
    <property type="entry name" value="DUF6596"/>
</dbReference>